<comment type="caution">
    <text evidence="1">The sequence shown here is derived from an EMBL/GenBank/DDBJ whole genome shotgun (WGS) entry which is preliminary data.</text>
</comment>
<keyword evidence="2" id="KW-1185">Reference proteome</keyword>
<accession>A0AAN4ZIG2</accession>
<proteinExistence type="predicted"/>
<sequence>YKKFHFRIFQTVIESAEKFVIDSERFSNTEKLIIADQYRLYGLQEIILSGLKQTSDFKAIKASPVYSDLSRDIVSILFEHLLQVAQLTPRSFASC</sequence>
<reference evidence="2" key="1">
    <citation type="submission" date="2022-10" db="EMBL/GenBank/DDBJ databases">
        <title>Genome assembly of Pristionchus species.</title>
        <authorList>
            <person name="Yoshida K."/>
            <person name="Sommer R.J."/>
        </authorList>
    </citation>
    <scope>NUCLEOTIDE SEQUENCE [LARGE SCALE GENOMIC DNA]</scope>
    <source>
        <strain evidence="2">RS5460</strain>
    </source>
</reference>
<dbReference type="Proteomes" id="UP001328107">
    <property type="component" value="Unassembled WGS sequence"/>
</dbReference>
<dbReference type="AlphaFoldDB" id="A0AAN4ZIG2"/>
<evidence type="ECO:0000313" key="2">
    <source>
        <dbReference type="Proteomes" id="UP001328107"/>
    </source>
</evidence>
<organism evidence="1 2">
    <name type="scientific">Pristionchus mayeri</name>
    <dbReference type="NCBI Taxonomy" id="1317129"/>
    <lineage>
        <taxon>Eukaryota</taxon>
        <taxon>Metazoa</taxon>
        <taxon>Ecdysozoa</taxon>
        <taxon>Nematoda</taxon>
        <taxon>Chromadorea</taxon>
        <taxon>Rhabditida</taxon>
        <taxon>Rhabditina</taxon>
        <taxon>Diplogasteromorpha</taxon>
        <taxon>Diplogasteroidea</taxon>
        <taxon>Neodiplogasteridae</taxon>
        <taxon>Pristionchus</taxon>
    </lineage>
</organism>
<feature type="non-terminal residue" evidence="1">
    <location>
        <position position="1"/>
    </location>
</feature>
<protein>
    <submittedName>
        <fullName evidence="1">Uncharacterized protein</fullName>
    </submittedName>
</protein>
<dbReference type="EMBL" id="BTRK01000003">
    <property type="protein sequence ID" value="GMR39989.1"/>
    <property type="molecule type" value="Genomic_DNA"/>
</dbReference>
<name>A0AAN4ZIG2_9BILA</name>
<gene>
    <name evidence="1" type="ORF">PMAYCL1PPCAC_10184</name>
</gene>
<evidence type="ECO:0000313" key="1">
    <source>
        <dbReference type="EMBL" id="GMR39989.1"/>
    </source>
</evidence>